<sequence length="147" mass="17113">MYEDVEPDEEEVWEQVYPNRRNQGRQVVNQPQAEHHDPYMQEWRRAHEQRDHMRGRGRVRGVGQRFIENLGGRGNQLGPYHDPWDPNPPPEWGDYVEEPRQYGALRGFHVGNGVHGVGDEFKLPADLPSFADTAGIKDFLDWIAKVE</sequence>
<dbReference type="Proteomes" id="UP001497516">
    <property type="component" value="Chromosome 4"/>
</dbReference>
<dbReference type="EMBL" id="OZ034817">
    <property type="protein sequence ID" value="CAL1380322.1"/>
    <property type="molecule type" value="Genomic_DNA"/>
</dbReference>
<reference evidence="2 3" key="1">
    <citation type="submission" date="2024-04" db="EMBL/GenBank/DDBJ databases">
        <authorList>
            <person name="Fracassetti M."/>
        </authorList>
    </citation>
    <scope>NUCLEOTIDE SEQUENCE [LARGE SCALE GENOMIC DNA]</scope>
</reference>
<accession>A0AAV2E3G0</accession>
<organism evidence="2 3">
    <name type="scientific">Linum trigynum</name>
    <dbReference type="NCBI Taxonomy" id="586398"/>
    <lineage>
        <taxon>Eukaryota</taxon>
        <taxon>Viridiplantae</taxon>
        <taxon>Streptophyta</taxon>
        <taxon>Embryophyta</taxon>
        <taxon>Tracheophyta</taxon>
        <taxon>Spermatophyta</taxon>
        <taxon>Magnoliopsida</taxon>
        <taxon>eudicotyledons</taxon>
        <taxon>Gunneridae</taxon>
        <taxon>Pentapetalae</taxon>
        <taxon>rosids</taxon>
        <taxon>fabids</taxon>
        <taxon>Malpighiales</taxon>
        <taxon>Linaceae</taxon>
        <taxon>Linum</taxon>
    </lineage>
</organism>
<feature type="region of interest" description="Disordered" evidence="1">
    <location>
        <begin position="70"/>
        <end position="96"/>
    </location>
</feature>
<evidence type="ECO:0000313" key="3">
    <source>
        <dbReference type="Proteomes" id="UP001497516"/>
    </source>
</evidence>
<proteinExistence type="predicted"/>
<gene>
    <name evidence="2" type="ORF">LTRI10_LOCUS21776</name>
</gene>
<name>A0AAV2E3G0_9ROSI</name>
<dbReference type="AlphaFoldDB" id="A0AAV2E3G0"/>
<evidence type="ECO:0000313" key="2">
    <source>
        <dbReference type="EMBL" id="CAL1380322.1"/>
    </source>
</evidence>
<keyword evidence="3" id="KW-1185">Reference proteome</keyword>
<protein>
    <submittedName>
        <fullName evidence="2">Uncharacterized protein</fullName>
    </submittedName>
</protein>
<evidence type="ECO:0000256" key="1">
    <source>
        <dbReference type="SAM" id="MobiDB-lite"/>
    </source>
</evidence>